<dbReference type="InterPro" id="IPR011006">
    <property type="entry name" value="CheY-like_superfamily"/>
</dbReference>
<dbReference type="PROSITE" id="PS50930">
    <property type="entry name" value="HTH_LYTTR"/>
    <property type="match status" value="1"/>
</dbReference>
<accession>A0ABW5UK96</accession>
<dbReference type="RefSeq" id="WP_066473966.1">
    <property type="nucleotide sequence ID" value="NZ_BCNT01000003.1"/>
</dbReference>
<dbReference type="PROSITE" id="PS50110">
    <property type="entry name" value="RESPONSE_REGULATORY"/>
    <property type="match status" value="1"/>
</dbReference>
<dbReference type="SMART" id="SM00448">
    <property type="entry name" value="REC"/>
    <property type="match status" value="1"/>
</dbReference>
<dbReference type="PANTHER" id="PTHR48111:SF3">
    <property type="entry name" value="TRANSCRIPTIONAL REGULATORY PROTEIN BTSR"/>
    <property type="match status" value="1"/>
</dbReference>
<feature type="domain" description="Response regulatory" evidence="3">
    <location>
        <begin position="2"/>
        <end position="129"/>
    </location>
</feature>
<keyword evidence="2" id="KW-0597">Phosphoprotein</keyword>
<evidence type="ECO:0000313" key="5">
    <source>
        <dbReference type="EMBL" id="MFD2752902.1"/>
    </source>
</evidence>
<dbReference type="InterPro" id="IPR039420">
    <property type="entry name" value="WalR-like"/>
</dbReference>
<comment type="caution">
    <text evidence="5">The sequence shown here is derived from an EMBL/GenBank/DDBJ whole genome shotgun (WGS) entry which is preliminary data.</text>
</comment>
<keyword evidence="1" id="KW-0238">DNA-binding</keyword>
<evidence type="ECO:0000259" key="3">
    <source>
        <dbReference type="PROSITE" id="PS50110"/>
    </source>
</evidence>
<dbReference type="PANTHER" id="PTHR48111">
    <property type="entry name" value="REGULATOR OF RPOS"/>
    <property type="match status" value="1"/>
</dbReference>
<dbReference type="Proteomes" id="UP001597463">
    <property type="component" value="Unassembled WGS sequence"/>
</dbReference>
<dbReference type="Gene3D" id="3.40.50.2300">
    <property type="match status" value="1"/>
</dbReference>
<dbReference type="SUPFAM" id="SSF52172">
    <property type="entry name" value="CheY-like"/>
    <property type="match status" value="1"/>
</dbReference>
<dbReference type="SMART" id="SM00850">
    <property type="entry name" value="LytTR"/>
    <property type="match status" value="1"/>
</dbReference>
<dbReference type="Pfam" id="PF00072">
    <property type="entry name" value="Response_reg"/>
    <property type="match status" value="1"/>
</dbReference>
<protein>
    <submittedName>
        <fullName evidence="5">LytR/AlgR family response regulator transcription factor</fullName>
    </submittedName>
</protein>
<sequence length="263" mass="29222">MHILIVDDEALARTRLRTLLGDCEDRESRQGREPLRVQEAADARQALEVLQASRQMARPVQLVLLDIHMPGQDGLTLARALCSQAEPAAVIFVTAHAHHAVDAFELDAVDYLTKPVRLERLEQALLKAERAIEARSALAQAARETGAQLLIQERGRTVRLPLAEVLYLKAEQKYITVRTAARHYILDGALAELEERHGEHLLRVHRNALVARSALRGLERCDGGADGETWMLQLHGVPEMLAVSRRQLPAVRAVLRGEALPQA</sequence>
<evidence type="ECO:0000256" key="2">
    <source>
        <dbReference type="PROSITE-ProRule" id="PRU00169"/>
    </source>
</evidence>
<name>A0ABW5UK96_9BURK</name>
<dbReference type="InterPro" id="IPR007492">
    <property type="entry name" value="LytTR_DNA-bd_dom"/>
</dbReference>
<reference evidence="6" key="1">
    <citation type="journal article" date="2019" name="Int. J. Syst. Evol. Microbiol.">
        <title>The Global Catalogue of Microorganisms (GCM) 10K type strain sequencing project: providing services to taxonomists for standard genome sequencing and annotation.</title>
        <authorList>
            <consortium name="The Broad Institute Genomics Platform"/>
            <consortium name="The Broad Institute Genome Sequencing Center for Infectious Disease"/>
            <person name="Wu L."/>
            <person name="Ma J."/>
        </authorList>
    </citation>
    <scope>NUCLEOTIDE SEQUENCE [LARGE SCALE GENOMIC DNA]</scope>
    <source>
        <strain evidence="6">TISTR 1906</strain>
    </source>
</reference>
<evidence type="ECO:0000259" key="4">
    <source>
        <dbReference type="PROSITE" id="PS50930"/>
    </source>
</evidence>
<dbReference type="Gene3D" id="2.40.50.1020">
    <property type="entry name" value="LytTr DNA-binding domain"/>
    <property type="match status" value="1"/>
</dbReference>
<evidence type="ECO:0000313" key="6">
    <source>
        <dbReference type="Proteomes" id="UP001597463"/>
    </source>
</evidence>
<evidence type="ECO:0000256" key="1">
    <source>
        <dbReference type="ARBA" id="ARBA00023125"/>
    </source>
</evidence>
<dbReference type="EMBL" id="JBHUMV010000001">
    <property type="protein sequence ID" value="MFD2752902.1"/>
    <property type="molecule type" value="Genomic_DNA"/>
</dbReference>
<gene>
    <name evidence="5" type="ORF">ACFSW6_02305</name>
</gene>
<organism evidence="5 6">
    <name type="scientific">Comamonas terrae</name>
    <dbReference type="NCBI Taxonomy" id="673548"/>
    <lineage>
        <taxon>Bacteria</taxon>
        <taxon>Pseudomonadati</taxon>
        <taxon>Pseudomonadota</taxon>
        <taxon>Betaproteobacteria</taxon>
        <taxon>Burkholderiales</taxon>
        <taxon>Comamonadaceae</taxon>
        <taxon>Comamonas</taxon>
    </lineage>
</organism>
<feature type="modified residue" description="4-aspartylphosphate" evidence="2">
    <location>
        <position position="66"/>
    </location>
</feature>
<dbReference type="InterPro" id="IPR001789">
    <property type="entry name" value="Sig_transdc_resp-reg_receiver"/>
</dbReference>
<feature type="domain" description="HTH LytTR-type" evidence="4">
    <location>
        <begin position="149"/>
        <end position="257"/>
    </location>
</feature>
<proteinExistence type="predicted"/>
<keyword evidence="6" id="KW-1185">Reference proteome</keyword>
<dbReference type="Pfam" id="PF04397">
    <property type="entry name" value="LytTR"/>
    <property type="match status" value="1"/>
</dbReference>